<dbReference type="EMBL" id="JAVDXQ010000002">
    <property type="protein sequence ID" value="MDR7295932.1"/>
    <property type="molecule type" value="Genomic_DNA"/>
</dbReference>
<dbReference type="InterPro" id="IPR011110">
    <property type="entry name" value="Reg_prop"/>
</dbReference>
<dbReference type="Gene3D" id="1.20.5.1930">
    <property type="match status" value="1"/>
</dbReference>
<evidence type="ECO:0000313" key="7">
    <source>
        <dbReference type="Proteomes" id="UP001180536"/>
    </source>
</evidence>
<evidence type="ECO:0000256" key="3">
    <source>
        <dbReference type="ARBA" id="ARBA00023012"/>
    </source>
</evidence>
<dbReference type="Pfam" id="PF07730">
    <property type="entry name" value="HisKA_3"/>
    <property type="match status" value="1"/>
</dbReference>
<dbReference type="SMART" id="SM00387">
    <property type="entry name" value="HATPase_c"/>
    <property type="match status" value="1"/>
</dbReference>
<dbReference type="SUPFAM" id="SSF55874">
    <property type="entry name" value="ATPase domain of HSP90 chaperone/DNA topoisomerase II/histidine kinase"/>
    <property type="match status" value="1"/>
</dbReference>
<accession>A0ABU1Z5P2</accession>
<feature type="transmembrane region" description="Helical" evidence="4">
    <location>
        <begin position="761"/>
        <end position="782"/>
    </location>
</feature>
<gene>
    <name evidence="6" type="ORF">J2X16_001271</name>
</gene>
<dbReference type="SUPFAM" id="SSF63829">
    <property type="entry name" value="Calcium-dependent phosphotriesterase"/>
    <property type="match status" value="3"/>
</dbReference>
<dbReference type="Pfam" id="PF02518">
    <property type="entry name" value="HATPase_c"/>
    <property type="match status" value="1"/>
</dbReference>
<organism evidence="6 7">
    <name type="scientific">Pelomonas aquatica</name>
    <dbReference type="NCBI Taxonomy" id="431058"/>
    <lineage>
        <taxon>Bacteria</taxon>
        <taxon>Pseudomonadati</taxon>
        <taxon>Pseudomonadota</taxon>
        <taxon>Betaproteobacteria</taxon>
        <taxon>Burkholderiales</taxon>
        <taxon>Sphaerotilaceae</taxon>
        <taxon>Roseateles</taxon>
    </lineage>
</organism>
<dbReference type="RefSeq" id="WP_310342919.1">
    <property type="nucleotide sequence ID" value="NZ_JAVDXQ010000002.1"/>
</dbReference>
<keyword evidence="4" id="KW-0472">Membrane</keyword>
<evidence type="ECO:0000259" key="5">
    <source>
        <dbReference type="PROSITE" id="PS50109"/>
    </source>
</evidence>
<keyword evidence="4" id="KW-1133">Transmembrane helix</keyword>
<dbReference type="Gene3D" id="3.30.565.10">
    <property type="entry name" value="Histidine kinase-like ATPase, C-terminal domain"/>
    <property type="match status" value="1"/>
</dbReference>
<evidence type="ECO:0000256" key="4">
    <source>
        <dbReference type="SAM" id="Phobius"/>
    </source>
</evidence>
<keyword evidence="7" id="KW-1185">Reference proteome</keyword>
<dbReference type="InterPro" id="IPR003594">
    <property type="entry name" value="HATPase_dom"/>
</dbReference>
<dbReference type="Gene3D" id="2.130.10.10">
    <property type="entry name" value="YVTN repeat-like/Quinoprotein amine dehydrogenase"/>
    <property type="match status" value="3"/>
</dbReference>
<evidence type="ECO:0000313" key="6">
    <source>
        <dbReference type="EMBL" id="MDR7295932.1"/>
    </source>
</evidence>
<dbReference type="InterPro" id="IPR011123">
    <property type="entry name" value="Y_Y_Y"/>
</dbReference>
<dbReference type="Pfam" id="PF07494">
    <property type="entry name" value="Reg_prop"/>
    <property type="match status" value="3"/>
</dbReference>
<keyword evidence="3" id="KW-0902">Two-component regulatory system</keyword>
<dbReference type="PANTHER" id="PTHR24421:SF62">
    <property type="entry name" value="SENSORY TRANSDUCTION HISTIDINE KINASE"/>
    <property type="match status" value="1"/>
</dbReference>
<dbReference type="InterPro" id="IPR015943">
    <property type="entry name" value="WD40/YVTN_repeat-like_dom_sf"/>
</dbReference>
<keyword evidence="4" id="KW-0812">Transmembrane</keyword>
<dbReference type="InterPro" id="IPR036890">
    <property type="entry name" value="HATPase_C_sf"/>
</dbReference>
<keyword evidence="2 6" id="KW-0418">Kinase</keyword>
<evidence type="ECO:0000256" key="1">
    <source>
        <dbReference type="ARBA" id="ARBA00022679"/>
    </source>
</evidence>
<dbReference type="InterPro" id="IPR005467">
    <property type="entry name" value="His_kinase_dom"/>
</dbReference>
<dbReference type="PROSITE" id="PS50109">
    <property type="entry name" value="HIS_KIN"/>
    <property type="match status" value="1"/>
</dbReference>
<reference evidence="6 7" key="1">
    <citation type="submission" date="2023-07" db="EMBL/GenBank/DDBJ databases">
        <title>Sorghum-associated microbial communities from plants grown in Nebraska, USA.</title>
        <authorList>
            <person name="Schachtman D."/>
        </authorList>
    </citation>
    <scope>NUCLEOTIDE SEQUENCE [LARGE SCALE GENOMIC DNA]</scope>
    <source>
        <strain evidence="6 7">BE310</strain>
    </source>
</reference>
<proteinExistence type="predicted"/>
<name>A0ABU1Z5P2_9BURK</name>
<evidence type="ECO:0000256" key="2">
    <source>
        <dbReference type="ARBA" id="ARBA00022777"/>
    </source>
</evidence>
<dbReference type="Pfam" id="PF07495">
    <property type="entry name" value="Y_Y_Y"/>
    <property type="match status" value="1"/>
</dbReference>
<keyword evidence="1" id="KW-0808">Transferase</keyword>
<dbReference type="GO" id="GO:0016301">
    <property type="term" value="F:kinase activity"/>
    <property type="evidence" value="ECO:0007669"/>
    <property type="project" value="UniProtKB-KW"/>
</dbReference>
<dbReference type="InterPro" id="IPR011712">
    <property type="entry name" value="Sig_transdc_His_kin_sub3_dim/P"/>
</dbReference>
<protein>
    <submittedName>
        <fullName evidence="6">Signal transduction histidine kinase/ligand-binding sensor domain-containing protein</fullName>
    </submittedName>
</protein>
<dbReference type="CDD" id="cd16917">
    <property type="entry name" value="HATPase_UhpB-NarQ-NarX-like"/>
    <property type="match status" value="1"/>
</dbReference>
<feature type="domain" description="Histidine kinase" evidence="5">
    <location>
        <begin position="917"/>
        <end position="1007"/>
    </location>
</feature>
<dbReference type="Proteomes" id="UP001180536">
    <property type="component" value="Unassembled WGS sequence"/>
</dbReference>
<dbReference type="Gene3D" id="2.60.40.10">
    <property type="entry name" value="Immunoglobulins"/>
    <property type="match status" value="1"/>
</dbReference>
<dbReference type="InterPro" id="IPR050482">
    <property type="entry name" value="Sensor_HK_TwoCompSys"/>
</dbReference>
<dbReference type="PANTHER" id="PTHR24421">
    <property type="entry name" value="NITRATE/NITRITE SENSOR PROTEIN NARX-RELATED"/>
    <property type="match status" value="1"/>
</dbReference>
<dbReference type="InterPro" id="IPR013783">
    <property type="entry name" value="Ig-like_fold"/>
</dbReference>
<sequence>MSRLDGQGQGRRLPGLLLAAALWACPPPAVALDLPLQVAQYARTSWTARDGAVQGLVFAMAQTPDGYLWIAGSSGLFRFDGLRFERWQPPGGQALPSGPYSLLVSRDGTLWIGTFSGLSSWNGREFVYRHPGIGLGRFVTSLLEDRDGTVWVGVLGERGELCAIRAGKVQCDVPEGGFGSFVWSLAQDRSGALWVGAESGLWRWRPGEPRRYAIPGSRVGDLTLTADGEVLAGMQGAGLHQLDGDRLVAHRFRRAGKPHDWLADADIKSNKLLRDRDGGLWIGTASQGIIHVKDGRADTFTRADGLSGSITCSLFEDREGNIWFGSDKGLDRFRKLPVSTLSTRQGLPHEVTRSVVATRDGSVWVATNDGLARWKADGSLRVYRQRDGLPDSQVHSQYEDADGRLWASTARGLAYFANDRFVAVDDGPDGDVHAITGDAQGNLWLLGSKGLTRLHRGRRVEHVPWPALGIPKTPQGIVAQQGGLWLSFWDGGVSLLKDGRIQTTYTAAQGLGKGQVTGVRFDAAGALWAATGAGGLSRIQDGRVTTLSVANGLPCKAVHWSLQDDGGSLWMYAECGLMRVAHDDLAAWIADPSHRVVAKLWGAADGVTLTVAPPAYYNPAVAKGPDGKLWIVGAGEVQLVDPLHVPHNPVPPPVHIGRLVADQQPYAVANGLRLPALARDITISFAALTLTDPKSTRFRYRLEGHDTDWQEAVDRRLAIYTNLPPGNYRFHVTAANNSGVWNEEGAQLEFSILPAFYQTTWFRLACAAVLFGLAWAGFQLRLHMRMRRLQRQFEATLDARVAERTRIARDLHDTLLQRFHGLLLEFQAALNLLPGRPHESKEILTRAVDHVAEAITEGRDTVQALRASVVETNNLPAALRALAKDLATESSHVAAADVQVHGTPQLLHPLVRDETFRIAGEALRNAFRHADAKRIDVEVRYEPQQLCVRVRDDGKGIDPEVLSRGEKQGHFGLGGMHERAAVAGGTLAIRNAAGGGTEVEFSVPGSRAYGSAPPARSRRLQRWFAPGTAEK</sequence>
<comment type="caution">
    <text evidence="6">The sequence shown here is derived from an EMBL/GenBank/DDBJ whole genome shotgun (WGS) entry which is preliminary data.</text>
</comment>